<dbReference type="InterPro" id="IPR013078">
    <property type="entry name" value="His_Pase_superF_clade-1"/>
</dbReference>
<dbReference type="PROSITE" id="PS00175">
    <property type="entry name" value="PG_MUTASE"/>
    <property type="match status" value="1"/>
</dbReference>
<dbReference type="CDD" id="cd07067">
    <property type="entry name" value="HP_PGM_like"/>
    <property type="match status" value="1"/>
</dbReference>
<comment type="caution">
    <text evidence="1">The sequence shown here is derived from an EMBL/GenBank/DDBJ whole genome shotgun (WGS) entry which is preliminary data.</text>
</comment>
<evidence type="ECO:0000313" key="2">
    <source>
        <dbReference type="Proteomes" id="UP000177042"/>
    </source>
</evidence>
<dbReference type="Gene3D" id="3.40.50.1240">
    <property type="entry name" value="Phosphoglycerate mutase-like"/>
    <property type="match status" value="1"/>
</dbReference>
<evidence type="ECO:0000313" key="1">
    <source>
        <dbReference type="EMBL" id="OGE26878.1"/>
    </source>
</evidence>
<gene>
    <name evidence="1" type="ORF">A3C26_03175</name>
</gene>
<name>A0A1F5JEA3_9BACT</name>
<dbReference type="InterPro" id="IPR001345">
    <property type="entry name" value="PG/BPGM_mutase_AS"/>
</dbReference>
<dbReference type="GO" id="GO:0003824">
    <property type="term" value="F:catalytic activity"/>
    <property type="evidence" value="ECO:0007669"/>
    <property type="project" value="InterPro"/>
</dbReference>
<accession>A0A1F5JEA3</accession>
<evidence type="ECO:0008006" key="3">
    <source>
        <dbReference type="Google" id="ProtNLM"/>
    </source>
</evidence>
<dbReference type="PANTHER" id="PTHR47821">
    <property type="entry name" value="PHOSPHOGLYCERATE MUTASE FAMILY PROTEIN"/>
    <property type="match status" value="1"/>
</dbReference>
<dbReference type="Proteomes" id="UP000177042">
    <property type="component" value="Unassembled WGS sequence"/>
</dbReference>
<dbReference type="SUPFAM" id="SSF53254">
    <property type="entry name" value="Phosphoglycerate mutase-like"/>
    <property type="match status" value="1"/>
</dbReference>
<sequence length="219" mass="25190">MIMQQVETGLVQLNNYYFIWRHGESEANVAEVIVSKPENGIAQWGLTDTGIEQVRRSATIVSRLSRILDHKSLIYTSPFLRCVQTAEELAQVIGVPTALTANELRERDFGTFEGKHADRYGQVYQLDRAYPGHNFFDVESTDSVSARVTDFVNRLEELYQDKVIILVTHADVGEILQASFYGIPSWKHRRLLPKLNCSSPVNLRYRRRGERVKTTCWKR</sequence>
<dbReference type="InterPro" id="IPR029033">
    <property type="entry name" value="His_PPase_superfam"/>
</dbReference>
<dbReference type="AlphaFoldDB" id="A0A1F5JEA3"/>
<dbReference type="Pfam" id="PF00300">
    <property type="entry name" value="His_Phos_1"/>
    <property type="match status" value="1"/>
</dbReference>
<dbReference type="EMBL" id="MFCX01000002">
    <property type="protein sequence ID" value="OGE26878.1"/>
    <property type="molecule type" value="Genomic_DNA"/>
</dbReference>
<proteinExistence type="predicted"/>
<dbReference type="PANTHER" id="PTHR47821:SF2">
    <property type="entry name" value="PHOSPHOGLYCERATE MUTASE FAMILY PROTEIN"/>
    <property type="match status" value="1"/>
</dbReference>
<reference evidence="1 2" key="1">
    <citation type="journal article" date="2016" name="Nat. Commun.">
        <title>Thousands of microbial genomes shed light on interconnected biogeochemical processes in an aquifer system.</title>
        <authorList>
            <person name="Anantharaman K."/>
            <person name="Brown C.T."/>
            <person name="Hug L.A."/>
            <person name="Sharon I."/>
            <person name="Castelle C.J."/>
            <person name="Probst A.J."/>
            <person name="Thomas B.C."/>
            <person name="Singh A."/>
            <person name="Wilkins M.J."/>
            <person name="Karaoz U."/>
            <person name="Brodie E.L."/>
            <person name="Williams K.H."/>
            <person name="Hubbard S.S."/>
            <person name="Banfield J.F."/>
        </authorList>
    </citation>
    <scope>NUCLEOTIDE SEQUENCE [LARGE SCALE GENOMIC DNA]</scope>
</reference>
<dbReference type="SMART" id="SM00855">
    <property type="entry name" value="PGAM"/>
    <property type="match status" value="1"/>
</dbReference>
<protein>
    <recommendedName>
        <fullName evidence="3">Phosphoglycerate mutase</fullName>
    </recommendedName>
</protein>
<organism evidence="1 2">
    <name type="scientific">Candidatus Daviesbacteria bacterium RIFCSPHIGHO2_02_FULL_39_12</name>
    <dbReference type="NCBI Taxonomy" id="1797770"/>
    <lineage>
        <taxon>Bacteria</taxon>
        <taxon>Candidatus Daviesiibacteriota</taxon>
    </lineage>
</organism>